<sequence>MQQQDLVTTVKAELLQALGEITAVKDVNLSLKEQVEALQEQLREKDGLVKKETRKRRARCKAYTNCLETVKEENEEERDEDIVVCPERSKIVTMDVDRRS</sequence>
<comment type="caution">
    <text evidence="2">The sequence shown here is derived from an EMBL/GenBank/DDBJ whole genome shotgun (WGS) entry which is preliminary data.</text>
</comment>
<evidence type="ECO:0000313" key="2">
    <source>
        <dbReference type="EMBL" id="CAB1437170.1"/>
    </source>
</evidence>
<evidence type="ECO:0000313" key="3">
    <source>
        <dbReference type="Proteomes" id="UP001153269"/>
    </source>
</evidence>
<dbReference type="EMBL" id="CADEAL010001995">
    <property type="protein sequence ID" value="CAB1437170.1"/>
    <property type="molecule type" value="Genomic_DNA"/>
</dbReference>
<organism evidence="2 3">
    <name type="scientific">Pleuronectes platessa</name>
    <name type="common">European plaice</name>
    <dbReference type="NCBI Taxonomy" id="8262"/>
    <lineage>
        <taxon>Eukaryota</taxon>
        <taxon>Metazoa</taxon>
        <taxon>Chordata</taxon>
        <taxon>Craniata</taxon>
        <taxon>Vertebrata</taxon>
        <taxon>Euteleostomi</taxon>
        <taxon>Actinopterygii</taxon>
        <taxon>Neopterygii</taxon>
        <taxon>Teleostei</taxon>
        <taxon>Neoteleostei</taxon>
        <taxon>Acanthomorphata</taxon>
        <taxon>Carangaria</taxon>
        <taxon>Pleuronectiformes</taxon>
        <taxon>Pleuronectoidei</taxon>
        <taxon>Pleuronectidae</taxon>
        <taxon>Pleuronectes</taxon>
    </lineage>
</organism>
<evidence type="ECO:0000256" key="1">
    <source>
        <dbReference type="SAM" id="Coils"/>
    </source>
</evidence>
<dbReference type="AlphaFoldDB" id="A0A9N7UU98"/>
<dbReference type="Proteomes" id="UP001153269">
    <property type="component" value="Unassembled WGS sequence"/>
</dbReference>
<keyword evidence="3" id="KW-1185">Reference proteome</keyword>
<reference evidence="2" key="1">
    <citation type="submission" date="2020-03" db="EMBL/GenBank/DDBJ databases">
        <authorList>
            <person name="Weist P."/>
        </authorList>
    </citation>
    <scope>NUCLEOTIDE SEQUENCE</scope>
</reference>
<protein>
    <submittedName>
        <fullName evidence="2">Uncharacterized protein</fullName>
    </submittedName>
</protein>
<gene>
    <name evidence="2" type="ORF">PLEPLA_LOCUS25203</name>
</gene>
<proteinExistence type="predicted"/>
<accession>A0A9N7UU98</accession>
<name>A0A9N7UU98_PLEPL</name>
<keyword evidence="1" id="KW-0175">Coiled coil</keyword>
<feature type="coiled-coil region" evidence="1">
    <location>
        <begin position="21"/>
        <end position="80"/>
    </location>
</feature>